<dbReference type="PANTHER" id="PTHR46213">
    <property type="entry name" value="TRANSCRIPTIONAL ACTIVATOR DEMETER"/>
    <property type="match status" value="1"/>
</dbReference>
<keyword evidence="1" id="KW-0812">Transmembrane</keyword>
<gene>
    <name evidence="2" type="ORF">ACJRO7_031898</name>
</gene>
<dbReference type="PANTHER" id="PTHR46213:SF13">
    <property type="entry name" value="DEMETER-LIKE PROTEIN 2-RELATED"/>
    <property type="match status" value="1"/>
</dbReference>
<feature type="transmembrane region" description="Helical" evidence="1">
    <location>
        <begin position="260"/>
        <end position="277"/>
    </location>
</feature>
<dbReference type="SUPFAM" id="SSF48150">
    <property type="entry name" value="DNA-glycosylase"/>
    <property type="match status" value="1"/>
</dbReference>
<dbReference type="InterPro" id="IPR011257">
    <property type="entry name" value="DNA_glycosylase"/>
</dbReference>
<accession>A0ABD3JUA6</accession>
<evidence type="ECO:0000313" key="3">
    <source>
        <dbReference type="Proteomes" id="UP001634007"/>
    </source>
</evidence>
<dbReference type="EMBL" id="JBJKBG010000008">
    <property type="protein sequence ID" value="KAL3727065.1"/>
    <property type="molecule type" value="Genomic_DNA"/>
</dbReference>
<proteinExistence type="predicted"/>
<evidence type="ECO:0000313" key="2">
    <source>
        <dbReference type="EMBL" id="KAL3727065.1"/>
    </source>
</evidence>
<dbReference type="InterPro" id="IPR044811">
    <property type="entry name" value="DME/ROS1"/>
</dbReference>
<evidence type="ECO:0000256" key="1">
    <source>
        <dbReference type="SAM" id="Phobius"/>
    </source>
</evidence>
<dbReference type="InterPro" id="IPR023170">
    <property type="entry name" value="HhH_base_excis_C"/>
</dbReference>
<organism evidence="2 3">
    <name type="scientific">Eucalyptus globulus</name>
    <name type="common">Tasmanian blue gum</name>
    <dbReference type="NCBI Taxonomy" id="34317"/>
    <lineage>
        <taxon>Eukaryota</taxon>
        <taxon>Viridiplantae</taxon>
        <taxon>Streptophyta</taxon>
        <taxon>Embryophyta</taxon>
        <taxon>Tracheophyta</taxon>
        <taxon>Spermatophyta</taxon>
        <taxon>Magnoliopsida</taxon>
        <taxon>eudicotyledons</taxon>
        <taxon>Gunneridae</taxon>
        <taxon>Pentapetalae</taxon>
        <taxon>rosids</taxon>
        <taxon>malvids</taxon>
        <taxon>Myrtales</taxon>
        <taxon>Myrtaceae</taxon>
        <taxon>Myrtoideae</taxon>
        <taxon>Eucalypteae</taxon>
        <taxon>Eucalyptus</taxon>
    </lineage>
</organism>
<dbReference type="Proteomes" id="UP001634007">
    <property type="component" value="Unassembled WGS sequence"/>
</dbReference>
<comment type="caution">
    <text evidence="2">The sequence shown here is derived from an EMBL/GenBank/DDBJ whole genome shotgun (WGS) entry which is preliminary data.</text>
</comment>
<sequence>MQDFLNQLTGEHGSVDLEWLRDVLPDEANVECVRLLTLHHLAFPINQVTTVDANIACIAIRLEWVPLRPLPYNEIFACKYELHYHMLIFGKINASLLYKDKPNCNACSMRGECRHFTIAFASARLALPRLEEKSIANAMRRNIASQNISETSPLSLPMGKEYLEEQQQEARPGAKNDMSKALVALAPEARFIPMPKLKAVTRLRTEHLAFPHTYKLAIYPFHNRYGSNIFPTSHRTSQSNFVLYNFCLSKFNTLFDCCSVDLWSTTFFLIIFFRFFYIKSRVSTKATASASSAELTSTFFFFFARSRRIPQSSLWVWRGAMLDQVRKQHVA</sequence>
<feature type="non-terminal residue" evidence="2">
    <location>
        <position position="331"/>
    </location>
</feature>
<keyword evidence="1" id="KW-0472">Membrane</keyword>
<dbReference type="Gene3D" id="1.10.1670.10">
    <property type="entry name" value="Helix-hairpin-Helix base-excision DNA repair enzymes (C-terminal)"/>
    <property type="match status" value="1"/>
</dbReference>
<keyword evidence="3" id="KW-1185">Reference proteome</keyword>
<dbReference type="AlphaFoldDB" id="A0ABD3JUA6"/>
<name>A0ABD3JUA6_EUCGL</name>
<reference evidence="2 3" key="1">
    <citation type="submission" date="2024-11" db="EMBL/GenBank/DDBJ databases">
        <title>Chromosome-level genome assembly of Eucalyptus globulus Labill. provides insights into its genome evolution.</title>
        <authorList>
            <person name="Li X."/>
        </authorList>
    </citation>
    <scope>NUCLEOTIDE SEQUENCE [LARGE SCALE GENOMIC DNA]</scope>
    <source>
        <strain evidence="2">CL2024</strain>
        <tissue evidence="2">Fresh tender leaves</tissue>
    </source>
</reference>
<protein>
    <submittedName>
        <fullName evidence="2">Uncharacterized protein</fullName>
    </submittedName>
</protein>
<keyword evidence="1" id="KW-1133">Transmembrane helix</keyword>